<dbReference type="InterPro" id="IPR004788">
    <property type="entry name" value="Ribose5P_isomerase_type_A"/>
</dbReference>
<dbReference type="PANTHER" id="PTHR11934:SF0">
    <property type="entry name" value="RIBOSE-5-PHOSPHATE ISOMERASE"/>
    <property type="match status" value="1"/>
</dbReference>
<evidence type="ECO:0000256" key="6">
    <source>
        <dbReference type="ARBA" id="ARBA00023235"/>
    </source>
</evidence>
<gene>
    <name evidence="9" type="primary">RKI1</name>
    <name evidence="9" type="ORF">BN14_09764</name>
</gene>
<dbReference type="Gene3D" id="3.40.50.1360">
    <property type="match status" value="1"/>
</dbReference>
<dbReference type="AlphaFoldDB" id="M5C885"/>
<evidence type="ECO:0000256" key="7">
    <source>
        <dbReference type="ARBA" id="ARBA00029734"/>
    </source>
</evidence>
<accession>M5C885</accession>
<sequence length="255" mass="28336">MSRPHEPRRTFPVSLDHVDIGLLSGSKLPYAVGPIMQQGDKPNKNRGFIPIGWQSKELIVRGGLKLGDVDQYLTTVNSFYPRIDDSGLSSTKFVNQVWLWRLQIEGVDCIDVTIDGTHEVNEELNRIKGGGACHLREKVLAKAAETFIVVADYRENTGLLGKSNRHRLGLPEAALRMTKTTAGPIVMDNGNFCIDAPFDEAYMQDPHDVNCDQRLGIPRLMDLQLLCLVSLVGILSSDHVYPARNCVCTQPDPTR</sequence>
<dbReference type="InterPro" id="IPR037171">
    <property type="entry name" value="NagB/RpiA_transferase-like"/>
</dbReference>
<dbReference type="PANTHER" id="PTHR11934">
    <property type="entry name" value="RIBOSE-5-PHOSPHATE ISOMERASE"/>
    <property type="match status" value="1"/>
</dbReference>
<organism evidence="9 10">
    <name type="scientific">Thanatephorus cucumeris (strain AG1-IB / isolate 7/3/14)</name>
    <name type="common">Lettuce bottom rot fungus</name>
    <name type="synonym">Rhizoctonia solani</name>
    <dbReference type="NCBI Taxonomy" id="1108050"/>
    <lineage>
        <taxon>Eukaryota</taxon>
        <taxon>Fungi</taxon>
        <taxon>Dikarya</taxon>
        <taxon>Basidiomycota</taxon>
        <taxon>Agaricomycotina</taxon>
        <taxon>Agaricomycetes</taxon>
        <taxon>Cantharellales</taxon>
        <taxon>Ceratobasidiaceae</taxon>
        <taxon>Rhizoctonia</taxon>
        <taxon>Rhizoctonia solani AG-1</taxon>
    </lineage>
</organism>
<evidence type="ECO:0000313" key="9">
    <source>
        <dbReference type="EMBL" id="CCO35646.1"/>
    </source>
</evidence>
<evidence type="ECO:0000256" key="1">
    <source>
        <dbReference type="ARBA" id="ARBA00001713"/>
    </source>
</evidence>
<comment type="caution">
    <text evidence="9">The sequence shown here is derived from an EMBL/GenBank/DDBJ whole genome shotgun (WGS) entry which is preliminary data.</text>
</comment>
<name>M5C885_THACB</name>
<protein>
    <recommendedName>
        <fullName evidence="5">Ribose-5-phosphate isomerase</fullName>
        <ecNumber evidence="4">5.3.1.6</ecNumber>
    </recommendedName>
    <alternativeName>
        <fullName evidence="8">D-ribose-5-phosphate ketol-isomerase</fullName>
    </alternativeName>
    <alternativeName>
        <fullName evidence="7">Phosphoriboisomerase</fullName>
    </alternativeName>
</protein>
<comment type="pathway">
    <text evidence="2">Carbohydrate degradation; pentose phosphate pathway; D-ribose 5-phosphate from D-ribulose 5-phosphate (non-oxidative stage): step 1/1.</text>
</comment>
<comment type="similarity">
    <text evidence="3">Belongs to the ribose 5-phosphate isomerase family.</text>
</comment>
<keyword evidence="6 9" id="KW-0413">Isomerase</keyword>
<evidence type="ECO:0000313" key="10">
    <source>
        <dbReference type="Proteomes" id="UP000012065"/>
    </source>
</evidence>
<dbReference type="Proteomes" id="UP000012065">
    <property type="component" value="Unassembled WGS sequence"/>
</dbReference>
<dbReference type="GO" id="GO:0006014">
    <property type="term" value="P:D-ribose metabolic process"/>
    <property type="evidence" value="ECO:0007669"/>
    <property type="project" value="TreeGrafter"/>
</dbReference>
<evidence type="ECO:0000256" key="8">
    <source>
        <dbReference type="ARBA" id="ARBA00032273"/>
    </source>
</evidence>
<dbReference type="Gene3D" id="3.30.70.260">
    <property type="match status" value="1"/>
</dbReference>
<evidence type="ECO:0000256" key="2">
    <source>
        <dbReference type="ARBA" id="ARBA00004988"/>
    </source>
</evidence>
<dbReference type="Pfam" id="PF06026">
    <property type="entry name" value="Rib_5-P_isom_A"/>
    <property type="match status" value="1"/>
</dbReference>
<dbReference type="GO" id="GO:0005737">
    <property type="term" value="C:cytoplasm"/>
    <property type="evidence" value="ECO:0007669"/>
    <property type="project" value="TreeGrafter"/>
</dbReference>
<evidence type="ECO:0000256" key="5">
    <source>
        <dbReference type="ARBA" id="ARBA00019150"/>
    </source>
</evidence>
<dbReference type="GO" id="GO:0004751">
    <property type="term" value="F:ribose-5-phosphate isomerase activity"/>
    <property type="evidence" value="ECO:0007669"/>
    <property type="project" value="UniProtKB-EC"/>
</dbReference>
<reference evidence="9 10" key="1">
    <citation type="journal article" date="2013" name="J. Biotechnol.">
        <title>Establishment and interpretation of the genome sequence of the phytopathogenic fungus Rhizoctonia solani AG1-IB isolate 7/3/14.</title>
        <authorList>
            <person name="Wibberg D.W."/>
            <person name="Jelonek L.J."/>
            <person name="Rupp O.R."/>
            <person name="Hennig M.H."/>
            <person name="Eikmeyer F.E."/>
            <person name="Goesmann A.G."/>
            <person name="Hartmann A.H."/>
            <person name="Borriss R.B."/>
            <person name="Grosch R.G."/>
            <person name="Puehler A.P."/>
            <person name="Schlueter A.S."/>
        </authorList>
    </citation>
    <scope>NUCLEOTIDE SEQUENCE [LARGE SCALE GENOMIC DNA]</scope>
    <source>
        <strain evidence="10">AG1-IB / isolate 7/3/14</strain>
    </source>
</reference>
<proteinExistence type="inferred from homology"/>
<evidence type="ECO:0000256" key="3">
    <source>
        <dbReference type="ARBA" id="ARBA00008088"/>
    </source>
</evidence>
<dbReference type="EC" id="5.3.1.6" evidence="4"/>
<dbReference type="UniPathway" id="UPA00115">
    <property type="reaction ID" value="UER00412"/>
</dbReference>
<evidence type="ECO:0000256" key="4">
    <source>
        <dbReference type="ARBA" id="ARBA00011959"/>
    </source>
</evidence>
<dbReference type="EMBL" id="CAOJ01014884">
    <property type="protein sequence ID" value="CCO35646.1"/>
    <property type="molecule type" value="Genomic_DNA"/>
</dbReference>
<comment type="catalytic activity">
    <reaction evidence="1">
        <text>aldehydo-D-ribose 5-phosphate = D-ribulose 5-phosphate</text>
        <dbReference type="Rhea" id="RHEA:14657"/>
        <dbReference type="ChEBI" id="CHEBI:58121"/>
        <dbReference type="ChEBI" id="CHEBI:58273"/>
        <dbReference type="EC" id="5.3.1.6"/>
    </reaction>
</comment>
<dbReference type="HOGENOM" id="CLU_1090639_0_0_1"/>
<dbReference type="GO" id="GO:0009052">
    <property type="term" value="P:pentose-phosphate shunt, non-oxidative branch"/>
    <property type="evidence" value="ECO:0007669"/>
    <property type="project" value="InterPro"/>
</dbReference>
<dbReference type="SUPFAM" id="SSF100950">
    <property type="entry name" value="NagB/RpiA/CoA transferase-like"/>
    <property type="match status" value="1"/>
</dbReference>